<evidence type="ECO:0000256" key="3">
    <source>
        <dbReference type="ARBA" id="ARBA00022692"/>
    </source>
</evidence>
<gene>
    <name evidence="9" type="primary">Tmc</name>
    <name evidence="9" type="ORF">Bhyg_08877</name>
</gene>
<evidence type="ECO:0000256" key="6">
    <source>
        <dbReference type="SAM" id="MobiDB-lite"/>
    </source>
</evidence>
<keyword evidence="3 7" id="KW-0812">Transmembrane</keyword>
<feature type="region of interest" description="Disordered" evidence="6">
    <location>
        <begin position="1281"/>
        <end position="1353"/>
    </location>
</feature>
<feature type="compositionally biased region" description="Acidic residues" evidence="6">
    <location>
        <begin position="921"/>
        <end position="932"/>
    </location>
</feature>
<sequence>MSEPSSSKDTPKPGILRLDIHKDKPRRSSGGSVEFRNQPELQREEPSQSSNSSQNSCVKWAILENSNEISSLTDQQFAEVQERLKNLVSSPSKTSHSTNEKKERKYRPIPKTLAPIYMEPLSPLQIPDSDNLNSEDEDYSVSVSAVIQRRASTKGRRYSGFLSPRRASSQMSHIIIPGDRRRSSVFTTSSGETAISFGDGTQQESTKEQIFENIRLHKEVLQSVKLQPWSMRRKLRLVRQAKEYVARHEGALQERYAMSRSTKDLWARFKIWLATKLLHWKREIENLSNVLIPWELRIKEIESHFGSVVASYFTFLRWLLWVNIVIAVVLTVFVILPEFLASQWTNNEYDHRKIMLKTERADATRFSSVFDFEGFLKYSPLFYGYYSDFSDTINWNYDLPLAYFLTGLLVYIYSFWATLRKMAENSRMSKLSSKDDECVFSWKLFTGWDFMIASVVLGFKEALLEEAEKKKDQRNWKIIVLRVIVNLLVIGLLAVSAYAVVKVVHRSSPDDKSANSYWRRNEITIVITSISFFFPMFFEVLGLLEQYHPRRQLRMQLARIMVLNLLNLYALIFALFVRISSMSGDLEKERKAILTPKNQSMETEIPPTKLIPIRIPNTSEGYTGKLYPTMDTTDDPFFSSTVGDITTLVTENATYCYKAAISCAKTTTVKQTLAATATTMFLVNLGSTMLPLLSEFINNRTDATTVYYDDSNPTSTIDTTVLNYDDQLLVSSTEKIQNWMGNDTDDNSTETTPNWMGNYTDDNLTMLDVNRTRRFKRNDDYDEYSDYYDDDEDETRTTISDLYNENLQDGTNFTTTSNDNVSDINVTISTIVDNISSTSWNHENITDYEQELTTKETTESYTTDSYTTDSYTTDSYTTESYTTESYTTEETCYEWRCINVTETTETSDRSSTESSNSLDTDFTDASETDEGLDPTTETTMYDNAFTEFDNMTKFDVSCENKNLSRREMLDMLISSQPEKIQLGLRKQCWETMFGQEMVKLTVMDLVVTVGSTIFVDFLRALFVRLFNKCWCWDLEKKFPKYGDFKIAENILHLVNNQGQVWMGMFFSPGLAILNLVKLVVLMYLRSWAVLTCNVPHEVVFRASRSNNFYLALLLTMLFLCVLPVGYAIVWLQPSWHCGPFSEHERIYLFFTKKMRQILPETLHRPLDYIASPSTVIPLLLLLILVIYYLVSVTYALREANQDLKLQLQRERTEGRKKMLKIGQAKSDETGNGGAMDRWRKVLEASSPLTPSGTGAPLDQDEVKIAARKELLARIMRKALRKSSVSEDDSVPLHAQDDETDTEQPDSLPHDYDTQNSSRKRSSGGKSRQNSIDDKKPSAPTNRQRKSSTSRLKDIVQVATAKKDLTNEHPSGRYKIDKVANTQQTEQPIQQPLHDDRQQVVSERRRSLLRRQCNLITSNRSDIPTIPSESSQEKHNMSYEIVNERNQEAEQRAKNPILKLEPEIFRFDRDDIYRNDDISDDDNTSYKEIELPKVGTSSHESKSQSSNEIGWNQNIPDDIVLGVVESEAKGSFSGSSPPEYATVVKRKPVNLPDLKKEPTKPITIEAKTPIEKPKRRFNSFLALVREAVSTKKQENLHDSADTSVDIQDYEELVAEESESTNSRRDSRKLLRNDARNKRNDSSSSLWSDNIPVITISKTESDECILEGNSNESTPKVKKNSKLEEGKGGVSDG</sequence>
<dbReference type="PANTHER" id="PTHR23302">
    <property type="entry name" value="TRANSMEMBRANE CHANNEL-RELATED"/>
    <property type="match status" value="1"/>
</dbReference>
<feature type="transmembrane region" description="Helical" evidence="7">
    <location>
        <begin position="522"/>
        <end position="544"/>
    </location>
</feature>
<accession>A0A9Q0N5G0</accession>
<evidence type="ECO:0000259" key="8">
    <source>
        <dbReference type="Pfam" id="PF07810"/>
    </source>
</evidence>
<evidence type="ECO:0000256" key="4">
    <source>
        <dbReference type="ARBA" id="ARBA00022989"/>
    </source>
</evidence>
<dbReference type="InterPro" id="IPR038900">
    <property type="entry name" value="TMC"/>
</dbReference>
<proteinExistence type="inferred from homology"/>
<comment type="caution">
    <text evidence="9">The sequence shown here is derived from an EMBL/GenBank/DDBJ whole genome shotgun (WGS) entry which is preliminary data.</text>
</comment>
<feature type="region of interest" description="Disordered" evidence="6">
    <location>
        <begin position="903"/>
        <end position="937"/>
    </location>
</feature>
<evidence type="ECO:0000256" key="2">
    <source>
        <dbReference type="ARBA" id="ARBA00006510"/>
    </source>
</evidence>
<dbReference type="Pfam" id="PF07810">
    <property type="entry name" value="TMC"/>
    <property type="match status" value="1"/>
</dbReference>
<feature type="domain" description="TMC" evidence="8">
    <location>
        <begin position="988"/>
        <end position="1103"/>
    </location>
</feature>
<feature type="region of interest" description="Disordered" evidence="6">
    <location>
        <begin position="85"/>
        <end position="105"/>
    </location>
</feature>
<feature type="compositionally biased region" description="Polar residues" evidence="6">
    <location>
        <begin position="87"/>
        <end position="97"/>
    </location>
</feature>
<protein>
    <submittedName>
        <fullName evidence="9">Transmembrane channel-like protein</fullName>
    </submittedName>
</protein>
<dbReference type="InterPro" id="IPR012496">
    <property type="entry name" value="TMC_dom"/>
</dbReference>
<feature type="transmembrane region" description="Helical" evidence="7">
    <location>
        <begin position="318"/>
        <end position="336"/>
    </location>
</feature>
<dbReference type="EMBL" id="WJQU01000002">
    <property type="protein sequence ID" value="KAJ6643912.1"/>
    <property type="molecule type" value="Genomic_DNA"/>
</dbReference>
<comment type="similarity">
    <text evidence="2">Belongs to the TMC family.</text>
</comment>
<dbReference type="GO" id="GO:0005886">
    <property type="term" value="C:plasma membrane"/>
    <property type="evidence" value="ECO:0007669"/>
    <property type="project" value="InterPro"/>
</dbReference>
<feature type="region of interest" description="Disordered" evidence="6">
    <location>
        <begin position="1216"/>
        <end position="1235"/>
    </location>
</feature>
<evidence type="ECO:0000313" key="10">
    <source>
        <dbReference type="Proteomes" id="UP001151699"/>
    </source>
</evidence>
<feature type="transmembrane region" description="Helical" evidence="7">
    <location>
        <begin position="401"/>
        <end position="419"/>
    </location>
</feature>
<feature type="compositionally biased region" description="Basic and acidic residues" evidence="6">
    <location>
        <begin position="1620"/>
        <end position="1639"/>
    </location>
</feature>
<name>A0A9Q0N5G0_9DIPT</name>
<feature type="transmembrane region" description="Helical" evidence="7">
    <location>
        <begin position="556"/>
        <end position="577"/>
    </location>
</feature>
<feature type="region of interest" description="Disordered" evidence="6">
    <location>
        <begin position="1612"/>
        <end position="1691"/>
    </location>
</feature>
<evidence type="ECO:0000256" key="5">
    <source>
        <dbReference type="ARBA" id="ARBA00023136"/>
    </source>
</evidence>
<feature type="transmembrane region" description="Helical" evidence="7">
    <location>
        <begin position="479"/>
        <end position="501"/>
    </location>
</feature>
<evidence type="ECO:0000256" key="1">
    <source>
        <dbReference type="ARBA" id="ARBA00004141"/>
    </source>
</evidence>
<feature type="transmembrane region" description="Helical" evidence="7">
    <location>
        <begin position="1060"/>
        <end position="1084"/>
    </location>
</feature>
<dbReference type="Proteomes" id="UP001151699">
    <property type="component" value="Chromosome B"/>
</dbReference>
<keyword evidence="10" id="KW-1185">Reference proteome</keyword>
<dbReference type="OrthoDB" id="5831905at2759"/>
<feature type="transmembrane region" description="Helical" evidence="7">
    <location>
        <begin position="1108"/>
        <end position="1131"/>
    </location>
</feature>
<feature type="region of interest" description="Disordered" evidence="6">
    <location>
        <begin position="1"/>
        <end position="55"/>
    </location>
</feature>
<comment type="subcellular location">
    <subcellularLocation>
        <location evidence="1">Membrane</location>
        <topology evidence="1">Multi-pass membrane protein</topology>
    </subcellularLocation>
</comment>
<feature type="transmembrane region" description="Helical" evidence="7">
    <location>
        <begin position="1175"/>
        <end position="1196"/>
    </location>
</feature>
<feature type="region of interest" description="Disordered" evidence="6">
    <location>
        <begin position="1472"/>
        <end position="1510"/>
    </location>
</feature>
<organism evidence="9 10">
    <name type="scientific">Pseudolycoriella hygida</name>
    <dbReference type="NCBI Taxonomy" id="35572"/>
    <lineage>
        <taxon>Eukaryota</taxon>
        <taxon>Metazoa</taxon>
        <taxon>Ecdysozoa</taxon>
        <taxon>Arthropoda</taxon>
        <taxon>Hexapoda</taxon>
        <taxon>Insecta</taxon>
        <taxon>Pterygota</taxon>
        <taxon>Neoptera</taxon>
        <taxon>Endopterygota</taxon>
        <taxon>Diptera</taxon>
        <taxon>Nematocera</taxon>
        <taxon>Sciaroidea</taxon>
        <taxon>Sciaridae</taxon>
        <taxon>Pseudolycoriella</taxon>
    </lineage>
</organism>
<keyword evidence="4 7" id="KW-1133">Transmembrane helix</keyword>
<reference evidence="9" key="1">
    <citation type="submission" date="2022-07" db="EMBL/GenBank/DDBJ databases">
        <authorList>
            <person name="Trinca V."/>
            <person name="Uliana J.V.C."/>
            <person name="Torres T.T."/>
            <person name="Ward R.J."/>
            <person name="Monesi N."/>
        </authorList>
    </citation>
    <scope>NUCLEOTIDE SEQUENCE</scope>
    <source>
        <strain evidence="9">HSMRA1968</strain>
        <tissue evidence="9">Whole embryos</tissue>
    </source>
</reference>
<dbReference type="GO" id="GO:0008381">
    <property type="term" value="F:mechanosensitive monoatomic ion channel activity"/>
    <property type="evidence" value="ECO:0007669"/>
    <property type="project" value="TreeGrafter"/>
</dbReference>
<evidence type="ECO:0000256" key="7">
    <source>
        <dbReference type="SAM" id="Phobius"/>
    </source>
</evidence>
<dbReference type="PANTHER" id="PTHR23302:SF40">
    <property type="entry name" value="TRANSMEMBRANE CHANNEL-LIKE PROTEIN"/>
    <property type="match status" value="1"/>
</dbReference>
<evidence type="ECO:0000313" key="9">
    <source>
        <dbReference type="EMBL" id="KAJ6643912.1"/>
    </source>
</evidence>
<keyword evidence="5 7" id="KW-0472">Membrane</keyword>